<dbReference type="Pfam" id="PF12728">
    <property type="entry name" value="HTH_17"/>
    <property type="match status" value="1"/>
</dbReference>
<dbReference type="eggNOG" id="ENOG5033T8D">
    <property type="taxonomic scope" value="Bacteria"/>
</dbReference>
<evidence type="ECO:0000313" key="3">
    <source>
        <dbReference type="EMBL" id="EGN56910.1"/>
    </source>
</evidence>
<accession>F8NBF3</accession>
<reference evidence="4" key="1">
    <citation type="journal article" date="2011" name="Stand. Genomic Sci.">
        <title>Non-contiguous finished genome sequence of the opportunistic oral pathogen Prevotella multisaccharivorax type strain (PPPA20).</title>
        <authorList>
            <person name="Pati A."/>
            <person name="Gronow S."/>
            <person name="Lu M."/>
            <person name="Lapidus A."/>
            <person name="Nolan M."/>
            <person name="Lucas S."/>
            <person name="Hammon N."/>
            <person name="Deshpande S."/>
            <person name="Cheng J.F."/>
            <person name="Tapia R."/>
            <person name="Han C."/>
            <person name="Goodwin L."/>
            <person name="Pitluck S."/>
            <person name="Liolios K."/>
            <person name="Pagani I."/>
            <person name="Mavromatis K."/>
            <person name="Mikhailova N."/>
            <person name="Huntemann M."/>
            <person name="Chen A."/>
            <person name="Palaniappan K."/>
            <person name="Land M."/>
            <person name="Hauser L."/>
            <person name="Detter J.C."/>
            <person name="Brambilla E.M."/>
            <person name="Rohde M."/>
            <person name="Goker M."/>
            <person name="Woyke T."/>
            <person name="Bristow J."/>
            <person name="Eisen J.A."/>
            <person name="Markowitz V."/>
            <person name="Hugenholtz P."/>
            <person name="Kyrpides N.C."/>
            <person name="Klenk H.P."/>
            <person name="Ivanova N."/>
        </authorList>
    </citation>
    <scope>NUCLEOTIDE SEQUENCE [LARGE SCALE GENOMIC DNA]</scope>
    <source>
        <strain evidence="4">DSM 17128</strain>
    </source>
</reference>
<organism evidence="3 4">
    <name type="scientific">Hallella multisaccharivorax DSM 17128</name>
    <dbReference type="NCBI Taxonomy" id="688246"/>
    <lineage>
        <taxon>Bacteria</taxon>
        <taxon>Pseudomonadati</taxon>
        <taxon>Bacteroidota</taxon>
        <taxon>Bacteroidia</taxon>
        <taxon>Bacteroidales</taxon>
        <taxon>Prevotellaceae</taxon>
        <taxon>Hallella</taxon>
    </lineage>
</organism>
<protein>
    <submittedName>
        <fullName evidence="3">Prophage CP4-57 regulatory</fullName>
    </submittedName>
</protein>
<evidence type="ECO:0000259" key="2">
    <source>
        <dbReference type="Pfam" id="PF12728"/>
    </source>
</evidence>
<gene>
    <name evidence="3" type="ORF">Premu_1494</name>
</gene>
<evidence type="ECO:0000313" key="4">
    <source>
        <dbReference type="Proteomes" id="UP000002772"/>
    </source>
</evidence>
<dbReference type="AlphaFoldDB" id="F8NBF3"/>
<keyword evidence="4" id="KW-1185">Reference proteome</keyword>
<feature type="compositionally biased region" description="Basic and acidic residues" evidence="1">
    <location>
        <begin position="135"/>
        <end position="148"/>
    </location>
</feature>
<evidence type="ECO:0000256" key="1">
    <source>
        <dbReference type="SAM" id="MobiDB-lite"/>
    </source>
</evidence>
<feature type="region of interest" description="Disordered" evidence="1">
    <location>
        <begin position="135"/>
        <end position="161"/>
    </location>
</feature>
<sequence length="296" mass="33944">MELDNEVPRHKMLHHKADIATPLHINCRAKRKTDKFTRTSTMGKKNETQLNTTGGSVAGVGSRQEFYRPRQVAEMLGISLRTYYTMVSRGKLHPVKLSERVTVVARKEILSMIEAALGEALSQSIFSKDKWHDCKGKDSKGKANEGAKTRRVSKRAAKDRAPVGVTHDTHYTMAEICAKFDYSYGRLYTLRMRYQIPSIHAFGTTCYPKEAVDKAVSEERERLGRTLNEHWYTCGELMRIYGLGKTQVRRFANTHHVRTKKANGNRLYYLKEDWEAERRKAEDKSPSTKEKREGAT</sequence>
<dbReference type="Proteomes" id="UP000002772">
    <property type="component" value="Unassembled WGS sequence"/>
</dbReference>
<dbReference type="InterPro" id="IPR041657">
    <property type="entry name" value="HTH_17"/>
</dbReference>
<dbReference type="HOGENOM" id="CLU_098938_0_0_10"/>
<feature type="region of interest" description="Disordered" evidence="1">
    <location>
        <begin position="276"/>
        <end position="296"/>
    </location>
</feature>
<proteinExistence type="predicted"/>
<feature type="domain" description="Helix-turn-helix" evidence="2">
    <location>
        <begin position="67"/>
        <end position="115"/>
    </location>
</feature>
<name>F8NBF3_9BACT</name>
<dbReference type="EMBL" id="GL945017">
    <property type="protein sequence ID" value="EGN56910.1"/>
    <property type="molecule type" value="Genomic_DNA"/>
</dbReference>
<dbReference type="STRING" id="688246.Premu_1494"/>